<organism evidence="1 2">
    <name type="scientific">Panagrolaimus sp. PS1159</name>
    <dbReference type="NCBI Taxonomy" id="55785"/>
    <lineage>
        <taxon>Eukaryota</taxon>
        <taxon>Metazoa</taxon>
        <taxon>Ecdysozoa</taxon>
        <taxon>Nematoda</taxon>
        <taxon>Chromadorea</taxon>
        <taxon>Rhabditida</taxon>
        <taxon>Tylenchina</taxon>
        <taxon>Panagrolaimomorpha</taxon>
        <taxon>Panagrolaimoidea</taxon>
        <taxon>Panagrolaimidae</taxon>
        <taxon>Panagrolaimus</taxon>
    </lineage>
</organism>
<name>A0AC35FKM0_9BILA</name>
<proteinExistence type="predicted"/>
<evidence type="ECO:0000313" key="2">
    <source>
        <dbReference type="WBParaSite" id="PS1159_v2.g18538.t1"/>
    </source>
</evidence>
<dbReference type="Proteomes" id="UP000887580">
    <property type="component" value="Unplaced"/>
</dbReference>
<protein>
    <submittedName>
        <fullName evidence="2">G-protein coupled receptors family 1 profile domain-containing protein</fullName>
    </submittedName>
</protein>
<sequence length="376" mass="43450">MNEELFKECHDELNKAEYLISVQERNYITKSSEIFLSVTPGLGIISLCSNLFVIILILIAIKKRRIPNRKYTVILSRHFGDVLTSLVIIIFSIVANIENVYFAMAILCLFVSTFGVVQCSLSHILIITIRQLSHDRIALYNEIMQPRRVFASTIFLWLGSLFYSATFAPLFAAVFDPVNASNVCQFESCQSPLVIIAIVLIAFLLLFCLIFYLTVFRRLFSSIKEERSRNELPISKYRLKKFITYGGHIALYALIVSLKFIGLIFIYRAMSDINNLLYPIHQCKIPKYLSTVNRLQILSGGIILLWIVRMVFDPIILCATEYRRIMPWINNSSDIHQLEEVQLTFSSSQPCESLKWRRHCPIMEMERTISAWDMKN</sequence>
<accession>A0AC35FKM0</accession>
<reference evidence="2" key="1">
    <citation type="submission" date="2022-11" db="UniProtKB">
        <authorList>
            <consortium name="WormBaseParasite"/>
        </authorList>
    </citation>
    <scope>IDENTIFICATION</scope>
</reference>
<evidence type="ECO:0000313" key="1">
    <source>
        <dbReference type="Proteomes" id="UP000887580"/>
    </source>
</evidence>
<dbReference type="WBParaSite" id="PS1159_v2.g18538.t1">
    <property type="protein sequence ID" value="PS1159_v2.g18538.t1"/>
    <property type="gene ID" value="PS1159_v2.g18538"/>
</dbReference>